<name>A0AAD8IAU5_9APIA</name>
<comment type="caution">
    <text evidence="3">The sequence shown here is derived from an EMBL/GenBank/DDBJ whole genome shotgun (WGS) entry which is preliminary data.</text>
</comment>
<keyword evidence="1" id="KW-0812">Transmembrane</keyword>
<keyword evidence="2" id="KW-0732">Signal</keyword>
<accession>A0AAD8IAU5</accession>
<reference evidence="3" key="2">
    <citation type="submission" date="2023-05" db="EMBL/GenBank/DDBJ databases">
        <authorList>
            <person name="Schelkunov M.I."/>
        </authorList>
    </citation>
    <scope>NUCLEOTIDE SEQUENCE</scope>
    <source>
        <strain evidence="3">Hsosn_3</strain>
        <tissue evidence="3">Leaf</tissue>
    </source>
</reference>
<gene>
    <name evidence="3" type="ORF">POM88_027876</name>
</gene>
<feature type="transmembrane region" description="Helical" evidence="1">
    <location>
        <begin position="108"/>
        <end position="125"/>
    </location>
</feature>
<dbReference type="AlphaFoldDB" id="A0AAD8IAU5"/>
<evidence type="ECO:0000313" key="4">
    <source>
        <dbReference type="Proteomes" id="UP001237642"/>
    </source>
</evidence>
<keyword evidence="1" id="KW-1133">Transmembrane helix</keyword>
<keyword evidence="1" id="KW-0472">Membrane</keyword>
<dbReference type="Proteomes" id="UP001237642">
    <property type="component" value="Unassembled WGS sequence"/>
</dbReference>
<sequence length="169" mass="18369">MVFMSSSSAALQLLIWIALILLMASLASAIGVDGRIGDCYEKCKDLDMACNDVCKDEGQYMSLDSALFVPRSLPDPVIVISAVEAHENIDRYRPKMENMSFSFIAKKLVIWISLILLIVSLVSAISENGTLGDCFGKCAKLGTDCDEFCRASGYSAGTCFLKDCCCIYG</sequence>
<evidence type="ECO:0000313" key="3">
    <source>
        <dbReference type="EMBL" id="KAK1381132.1"/>
    </source>
</evidence>
<evidence type="ECO:0000256" key="1">
    <source>
        <dbReference type="SAM" id="Phobius"/>
    </source>
</evidence>
<keyword evidence="4" id="KW-1185">Reference proteome</keyword>
<proteinExistence type="predicted"/>
<dbReference type="EMBL" id="JAUIZM010000006">
    <property type="protein sequence ID" value="KAK1381132.1"/>
    <property type="molecule type" value="Genomic_DNA"/>
</dbReference>
<feature type="signal peptide" evidence="2">
    <location>
        <begin position="1"/>
        <end position="29"/>
    </location>
</feature>
<organism evidence="3 4">
    <name type="scientific">Heracleum sosnowskyi</name>
    <dbReference type="NCBI Taxonomy" id="360622"/>
    <lineage>
        <taxon>Eukaryota</taxon>
        <taxon>Viridiplantae</taxon>
        <taxon>Streptophyta</taxon>
        <taxon>Embryophyta</taxon>
        <taxon>Tracheophyta</taxon>
        <taxon>Spermatophyta</taxon>
        <taxon>Magnoliopsida</taxon>
        <taxon>eudicotyledons</taxon>
        <taxon>Gunneridae</taxon>
        <taxon>Pentapetalae</taxon>
        <taxon>asterids</taxon>
        <taxon>campanulids</taxon>
        <taxon>Apiales</taxon>
        <taxon>Apiaceae</taxon>
        <taxon>Apioideae</taxon>
        <taxon>apioid superclade</taxon>
        <taxon>Tordylieae</taxon>
        <taxon>Tordyliinae</taxon>
        <taxon>Heracleum</taxon>
    </lineage>
</organism>
<reference evidence="3" key="1">
    <citation type="submission" date="2023-02" db="EMBL/GenBank/DDBJ databases">
        <title>Genome of toxic invasive species Heracleum sosnowskyi carries increased number of genes despite the absence of recent whole-genome duplications.</title>
        <authorList>
            <person name="Schelkunov M."/>
            <person name="Shtratnikova V."/>
            <person name="Makarenko M."/>
            <person name="Klepikova A."/>
            <person name="Omelchenko D."/>
            <person name="Novikova G."/>
            <person name="Obukhova E."/>
            <person name="Bogdanov V."/>
            <person name="Penin A."/>
            <person name="Logacheva M."/>
        </authorList>
    </citation>
    <scope>NUCLEOTIDE SEQUENCE</scope>
    <source>
        <strain evidence="3">Hsosn_3</strain>
        <tissue evidence="3">Leaf</tissue>
    </source>
</reference>
<protein>
    <submittedName>
        <fullName evidence="3">Uncharacterized protein</fullName>
    </submittedName>
</protein>
<feature type="chain" id="PRO_5042195132" evidence="2">
    <location>
        <begin position="30"/>
        <end position="169"/>
    </location>
</feature>
<evidence type="ECO:0000256" key="2">
    <source>
        <dbReference type="SAM" id="SignalP"/>
    </source>
</evidence>